<reference evidence="16 17" key="1">
    <citation type="submission" date="2023-07" db="EMBL/GenBank/DDBJ databases">
        <title>Identification of four novel Pseudomonas species associated with bacterial leaf spot of cucurbits.</title>
        <authorList>
            <person name="Fullem K.R."/>
        </authorList>
    </citation>
    <scope>NUCLEOTIDE SEQUENCE [LARGE SCALE GENOMIC DNA]</scope>
    <source>
        <strain evidence="16 17">K18</strain>
    </source>
</reference>
<dbReference type="SMART" id="SM00382">
    <property type="entry name" value="AAA"/>
    <property type="match status" value="1"/>
</dbReference>
<evidence type="ECO:0000256" key="6">
    <source>
        <dbReference type="ARBA" id="ARBA00022741"/>
    </source>
</evidence>
<evidence type="ECO:0000256" key="14">
    <source>
        <dbReference type="SAM" id="Phobius"/>
    </source>
</evidence>
<dbReference type="InterPro" id="IPR003593">
    <property type="entry name" value="AAA+_ATPase"/>
</dbReference>
<accession>A0ABT9C8S2</accession>
<proteinExistence type="inferred from homology"/>
<dbReference type="PANTHER" id="PTHR30572">
    <property type="entry name" value="MEMBRANE COMPONENT OF TRANSPORTER-RELATED"/>
    <property type="match status" value="1"/>
</dbReference>
<dbReference type="PANTHER" id="PTHR30572:SF14">
    <property type="entry name" value="MACROLIDE EXPORT ATP-BINDING_PERMEASE PROTEIN MACB"/>
    <property type="match status" value="1"/>
</dbReference>
<evidence type="ECO:0000259" key="15">
    <source>
        <dbReference type="PROSITE" id="PS50893"/>
    </source>
</evidence>
<protein>
    <recommendedName>
        <fullName evidence="13">Pyoverdine export ATP-binding/permease protein PvdT</fullName>
    </recommendedName>
</protein>
<comment type="caution">
    <text evidence="16">The sequence shown here is derived from an EMBL/GenBank/DDBJ whole genome shotgun (WGS) entry which is preliminary data.</text>
</comment>
<evidence type="ECO:0000256" key="1">
    <source>
        <dbReference type="ARBA" id="ARBA00004429"/>
    </source>
</evidence>
<comment type="subcellular location">
    <subcellularLocation>
        <location evidence="1">Cell inner membrane</location>
        <topology evidence="1">Multi-pass membrane protein</topology>
    </subcellularLocation>
</comment>
<comment type="subunit">
    <text evidence="12">Part of the tripartite efflux system PvdRT-OpmQ, which is composed of an inner membrane component with both ATPase and permease domains, PvdT, a periplasmic membrane fusion protein, PvdR, and an outer membrane component, OpmQ.</text>
</comment>
<feature type="transmembrane region" description="Helical" evidence="14">
    <location>
        <begin position="586"/>
        <end position="610"/>
    </location>
</feature>
<evidence type="ECO:0000313" key="16">
    <source>
        <dbReference type="EMBL" id="MDO7899953.1"/>
    </source>
</evidence>
<name>A0ABT9C8S2_9PSED</name>
<evidence type="ECO:0000256" key="3">
    <source>
        <dbReference type="ARBA" id="ARBA00022475"/>
    </source>
</evidence>
<evidence type="ECO:0000256" key="2">
    <source>
        <dbReference type="ARBA" id="ARBA00022448"/>
    </source>
</evidence>
<evidence type="ECO:0000256" key="9">
    <source>
        <dbReference type="ARBA" id="ARBA00022989"/>
    </source>
</evidence>
<evidence type="ECO:0000256" key="11">
    <source>
        <dbReference type="ARBA" id="ARBA00038388"/>
    </source>
</evidence>
<dbReference type="InterPro" id="IPR017871">
    <property type="entry name" value="ABC_transporter-like_CS"/>
</dbReference>
<keyword evidence="3" id="KW-1003">Cell membrane</keyword>
<keyword evidence="7" id="KW-0067">ATP-binding</keyword>
<dbReference type="PROSITE" id="PS50893">
    <property type="entry name" value="ABC_TRANSPORTER_2"/>
    <property type="match status" value="1"/>
</dbReference>
<evidence type="ECO:0000256" key="4">
    <source>
        <dbReference type="ARBA" id="ARBA00022519"/>
    </source>
</evidence>
<keyword evidence="6" id="KW-0547">Nucleotide-binding</keyword>
<evidence type="ECO:0000256" key="12">
    <source>
        <dbReference type="ARBA" id="ARBA00038838"/>
    </source>
</evidence>
<evidence type="ECO:0000256" key="7">
    <source>
        <dbReference type="ARBA" id="ARBA00022840"/>
    </source>
</evidence>
<keyword evidence="8" id="KW-1278">Translocase</keyword>
<dbReference type="Pfam" id="PF12704">
    <property type="entry name" value="MacB_PCD"/>
    <property type="match status" value="1"/>
</dbReference>
<feature type="transmembrane region" description="Helical" evidence="14">
    <location>
        <begin position="616"/>
        <end position="638"/>
    </location>
</feature>
<evidence type="ECO:0000256" key="5">
    <source>
        <dbReference type="ARBA" id="ARBA00022692"/>
    </source>
</evidence>
<feature type="domain" description="ABC transporter" evidence="15">
    <location>
        <begin position="6"/>
        <end position="245"/>
    </location>
</feature>
<evidence type="ECO:0000256" key="13">
    <source>
        <dbReference type="ARBA" id="ARBA00041199"/>
    </source>
</evidence>
<dbReference type="PROSITE" id="PS00211">
    <property type="entry name" value="ABC_TRANSPORTER_1"/>
    <property type="match status" value="1"/>
</dbReference>
<keyword evidence="4" id="KW-0997">Cell inner membrane</keyword>
<dbReference type="RefSeq" id="WP_304556881.1">
    <property type="nucleotide sequence ID" value="NZ_JAUQOP010000056.1"/>
</dbReference>
<sequence>MDTPLIELRDIRKAYGGGDSPRVEVLRGIDLAIHAGEFLAIVGASGSGKSTLMNILGCLDRPSSGDYRFAGQDVARLGSDELAWLRREAFGFVFQGYHLIPSGTAQENVEMPAIYAGTSAADRHARARALLERLGLASRTGNRPHQLSGGQQQRVSIARALMNGGHIILADEPTGALDSQSGIEVMALLDELASQGHVVILITHDRDVAARAKRIIEIRDGLIISDSAHGAPAAPSANPKALQAVDLRQRLSAGSEHTGAWKGELLDAVHAAWRVMWINRFRTALTLLGIVIGVASVVVMLAVGEGSKRQVMAQMGAFGSNIIYLNGSAPNPRAAKGIISEQDLAALAALPEVQRIMPVNGAEASVRFGNLDHKSYVGGNDTQFPLIFNWPVVQGSYFSDADERNAAAVAVIGHKVRQKLLKDVADPIGRYILIENVPFQVVGVLAEKGASSGDSDADNRIAVPYSAASVRLFGSRHPEYVVIAARDAGKVRQAEQAVSQTLLRLHDGQQDFELTNNAAMIQAEARTQGTLSLMLGAIAAISLLVGGIGVMNIMLMTVRERTREIGIRMATGARQRDILRQFLTEAVMLSVVGGLAGIGLALLVGGVLFLGKVAVAFEWLAVFGAFGCALATGVVFGFMPARKAARLDPVAALTSE</sequence>
<keyword evidence="17" id="KW-1185">Reference proteome</keyword>
<dbReference type="InterPro" id="IPR003439">
    <property type="entry name" value="ABC_transporter-like_ATP-bd"/>
</dbReference>
<keyword evidence="5 14" id="KW-0812">Transmembrane</keyword>
<feature type="transmembrane region" description="Helical" evidence="14">
    <location>
        <begin position="284"/>
        <end position="304"/>
    </location>
</feature>
<dbReference type="SUPFAM" id="SSF52540">
    <property type="entry name" value="P-loop containing nucleoside triphosphate hydrolases"/>
    <property type="match status" value="1"/>
</dbReference>
<dbReference type="Proteomes" id="UP001228019">
    <property type="component" value="Unassembled WGS sequence"/>
</dbReference>
<organism evidence="16 17">
    <name type="scientific">Pseudomonas citrulli</name>
    <dbReference type="NCBI Taxonomy" id="3064347"/>
    <lineage>
        <taxon>Bacteria</taxon>
        <taxon>Pseudomonadati</taxon>
        <taxon>Pseudomonadota</taxon>
        <taxon>Gammaproteobacteria</taxon>
        <taxon>Pseudomonadales</taxon>
        <taxon>Pseudomonadaceae</taxon>
        <taxon>Pseudomonas</taxon>
    </lineage>
</organism>
<keyword evidence="10 14" id="KW-0472">Membrane</keyword>
<dbReference type="InterPro" id="IPR017911">
    <property type="entry name" value="MacB-like_ATP-bd"/>
</dbReference>
<dbReference type="InterPro" id="IPR050250">
    <property type="entry name" value="Macrolide_Exporter_MacB"/>
</dbReference>
<evidence type="ECO:0000313" key="17">
    <source>
        <dbReference type="Proteomes" id="UP001228019"/>
    </source>
</evidence>
<dbReference type="CDD" id="cd03255">
    <property type="entry name" value="ABC_MJ0796_LolCDE_FtsE"/>
    <property type="match status" value="1"/>
</dbReference>
<gene>
    <name evidence="16" type="ORF">Q6A48_23955</name>
</gene>
<keyword evidence="9 14" id="KW-1133">Transmembrane helix</keyword>
<evidence type="ECO:0000256" key="10">
    <source>
        <dbReference type="ARBA" id="ARBA00023136"/>
    </source>
</evidence>
<dbReference type="EMBL" id="JAUQOP010000056">
    <property type="protein sequence ID" value="MDO7899953.1"/>
    <property type="molecule type" value="Genomic_DNA"/>
</dbReference>
<comment type="similarity">
    <text evidence="11">Belongs to the ABC transporter superfamily. Macrolide exporter (TC 3.A.1.122) family.</text>
</comment>
<dbReference type="Gene3D" id="3.40.50.300">
    <property type="entry name" value="P-loop containing nucleotide triphosphate hydrolases"/>
    <property type="match status" value="1"/>
</dbReference>
<dbReference type="Pfam" id="PF02687">
    <property type="entry name" value="FtsX"/>
    <property type="match status" value="1"/>
</dbReference>
<dbReference type="InterPro" id="IPR003838">
    <property type="entry name" value="ABC3_permease_C"/>
</dbReference>
<evidence type="ECO:0000256" key="8">
    <source>
        <dbReference type="ARBA" id="ARBA00022967"/>
    </source>
</evidence>
<feature type="transmembrane region" description="Helical" evidence="14">
    <location>
        <begin position="531"/>
        <end position="555"/>
    </location>
</feature>
<keyword evidence="2" id="KW-0813">Transport</keyword>
<dbReference type="Pfam" id="PF00005">
    <property type="entry name" value="ABC_tran"/>
    <property type="match status" value="1"/>
</dbReference>
<dbReference type="InterPro" id="IPR027417">
    <property type="entry name" value="P-loop_NTPase"/>
</dbReference>
<dbReference type="InterPro" id="IPR025857">
    <property type="entry name" value="MacB_PCD"/>
</dbReference>